<comment type="caution">
    <text evidence="1">The sequence shown here is derived from an EMBL/GenBank/DDBJ whole genome shotgun (WGS) entry which is preliminary data.</text>
</comment>
<evidence type="ECO:0000313" key="2">
    <source>
        <dbReference type="Proteomes" id="UP000789901"/>
    </source>
</evidence>
<protein>
    <submittedName>
        <fullName evidence="1">4600_t:CDS:1</fullName>
    </submittedName>
</protein>
<keyword evidence="2" id="KW-1185">Reference proteome</keyword>
<gene>
    <name evidence="1" type="ORF">GMARGA_LOCUS45273</name>
</gene>
<dbReference type="EMBL" id="CAJVQB010160203">
    <property type="protein sequence ID" value="CAG8856452.1"/>
    <property type="molecule type" value="Genomic_DNA"/>
</dbReference>
<name>A0ABN7XN43_GIGMA</name>
<dbReference type="Proteomes" id="UP000789901">
    <property type="component" value="Unassembled WGS sequence"/>
</dbReference>
<feature type="non-terminal residue" evidence="1">
    <location>
        <position position="107"/>
    </location>
</feature>
<proteinExistence type="predicted"/>
<sequence length="107" mass="12807">QVIFDIIVKYIQMNHDIKLYTLNARFDPTYMCSAREFIETQDLKKLTYKKMTKGNRMVLDFEKKWAESNKTLESAKKKIVSLYKEVTNKLIQMRMNNNMMIDSVIEK</sequence>
<evidence type="ECO:0000313" key="1">
    <source>
        <dbReference type="EMBL" id="CAG8856452.1"/>
    </source>
</evidence>
<feature type="non-terminal residue" evidence="1">
    <location>
        <position position="1"/>
    </location>
</feature>
<organism evidence="1 2">
    <name type="scientific">Gigaspora margarita</name>
    <dbReference type="NCBI Taxonomy" id="4874"/>
    <lineage>
        <taxon>Eukaryota</taxon>
        <taxon>Fungi</taxon>
        <taxon>Fungi incertae sedis</taxon>
        <taxon>Mucoromycota</taxon>
        <taxon>Glomeromycotina</taxon>
        <taxon>Glomeromycetes</taxon>
        <taxon>Diversisporales</taxon>
        <taxon>Gigasporaceae</taxon>
        <taxon>Gigaspora</taxon>
    </lineage>
</organism>
<accession>A0ABN7XN43</accession>
<reference evidence="1 2" key="1">
    <citation type="submission" date="2021-06" db="EMBL/GenBank/DDBJ databases">
        <authorList>
            <person name="Kallberg Y."/>
            <person name="Tangrot J."/>
            <person name="Rosling A."/>
        </authorList>
    </citation>
    <scope>NUCLEOTIDE SEQUENCE [LARGE SCALE GENOMIC DNA]</scope>
    <source>
        <strain evidence="1 2">120-4 pot B 10/14</strain>
    </source>
</reference>